<dbReference type="EMBL" id="CAKJVE010000001">
    <property type="protein sequence ID" value="CAG9701927.1"/>
    <property type="molecule type" value="Genomic_DNA"/>
</dbReference>
<evidence type="ECO:0008006" key="3">
    <source>
        <dbReference type="Google" id="ProtNLM"/>
    </source>
</evidence>
<gene>
    <name evidence="1" type="ORF">CNEO_10398</name>
</gene>
<proteinExistence type="predicted"/>
<evidence type="ECO:0000313" key="2">
    <source>
        <dbReference type="Proteomes" id="UP000789738"/>
    </source>
</evidence>
<comment type="caution">
    <text evidence="1">The sequence shown here is derived from an EMBL/GenBank/DDBJ whole genome shotgun (WGS) entry which is preliminary data.</text>
</comment>
<dbReference type="AlphaFoldDB" id="A0AA86MQB7"/>
<accession>A0AA86MQB7</accession>
<name>A0AA86MQB7_9CLOT</name>
<sequence>MYRWLVGNLRLWSIIPNVSSFYSKSRYVETVVLLSKGEVDSKKVRVEFSLEDMDMSDFQDSATYAQVKDYVLEHSGLKVSNLYISQIKRKCGLEVGKNYNLPKSDDSRQPQCPPEKEKAIREAFEYFGLV</sequence>
<evidence type="ECO:0000313" key="1">
    <source>
        <dbReference type="EMBL" id="CAG9701927.1"/>
    </source>
</evidence>
<reference evidence="1" key="1">
    <citation type="submission" date="2021-10" db="EMBL/GenBank/DDBJ databases">
        <authorList>
            <person name="Mesa V."/>
        </authorList>
    </citation>
    <scope>NUCLEOTIDE SEQUENCE</scope>
    <source>
        <strain evidence="1">CC3_PB</strain>
    </source>
</reference>
<organism evidence="1 2">
    <name type="scientific">Clostridium neonatale</name>
    <dbReference type="NCBI Taxonomy" id="137838"/>
    <lineage>
        <taxon>Bacteria</taxon>
        <taxon>Bacillati</taxon>
        <taxon>Bacillota</taxon>
        <taxon>Clostridia</taxon>
        <taxon>Eubacteriales</taxon>
        <taxon>Clostridiaceae</taxon>
        <taxon>Clostridium</taxon>
    </lineage>
</organism>
<dbReference type="Proteomes" id="UP000789738">
    <property type="component" value="Unassembled WGS sequence"/>
</dbReference>
<protein>
    <recommendedName>
        <fullName evidence="3">23S rRNA methyltransferase</fullName>
    </recommendedName>
</protein>